<dbReference type="InterPro" id="IPR013752">
    <property type="entry name" value="KPA_reductase"/>
</dbReference>
<dbReference type="Gene3D" id="3.40.50.720">
    <property type="entry name" value="NAD(P)-binding Rossmann-like Domain"/>
    <property type="match status" value="1"/>
</dbReference>
<reference evidence="4 5" key="1">
    <citation type="submission" date="2024-01" db="EMBL/GenBank/DDBJ databases">
        <title>A draft genome for the cacao thread blight pathogen Marasmiellus scandens.</title>
        <authorList>
            <person name="Baruah I.K."/>
            <person name="Leung J."/>
            <person name="Bukari Y."/>
            <person name="Amoako-Attah I."/>
            <person name="Meinhardt L.W."/>
            <person name="Bailey B.A."/>
            <person name="Cohen S.P."/>
        </authorList>
    </citation>
    <scope>NUCLEOTIDE SEQUENCE [LARGE SCALE GENOMIC DNA]</scope>
    <source>
        <strain evidence="4 5">GH-19</strain>
    </source>
</reference>
<name>A0ABR1IUG1_9AGAR</name>
<dbReference type="SUPFAM" id="SSF48179">
    <property type="entry name" value="6-phosphogluconate dehydrogenase C-terminal domain-like"/>
    <property type="match status" value="1"/>
</dbReference>
<proteinExistence type="predicted"/>
<organism evidence="4 5">
    <name type="scientific">Marasmiellus scandens</name>
    <dbReference type="NCBI Taxonomy" id="2682957"/>
    <lineage>
        <taxon>Eukaryota</taxon>
        <taxon>Fungi</taxon>
        <taxon>Dikarya</taxon>
        <taxon>Basidiomycota</taxon>
        <taxon>Agaricomycotina</taxon>
        <taxon>Agaricomycetes</taxon>
        <taxon>Agaricomycetidae</taxon>
        <taxon>Agaricales</taxon>
        <taxon>Marasmiineae</taxon>
        <taxon>Omphalotaceae</taxon>
        <taxon>Marasmiellus</taxon>
    </lineage>
</organism>
<dbReference type="PANTHER" id="PTHR21708">
    <property type="entry name" value="PROBABLE 2-DEHYDROPANTOATE 2-REDUCTASE"/>
    <property type="match status" value="1"/>
</dbReference>
<keyword evidence="1" id="KW-0472">Membrane</keyword>
<dbReference type="Proteomes" id="UP001498398">
    <property type="component" value="Unassembled WGS sequence"/>
</dbReference>
<feature type="domain" description="Ketopantoate reductase C-terminal" evidence="3">
    <location>
        <begin position="267"/>
        <end position="362"/>
    </location>
</feature>
<dbReference type="Gene3D" id="1.10.1040.10">
    <property type="entry name" value="N-(1-d-carboxylethyl)-l-norvaline Dehydrogenase, domain 2"/>
    <property type="match status" value="1"/>
</dbReference>
<sequence length="380" mass="42683">MTPEREKKEVLLVGFGAIGAVYSLVIARSGLARITVVARSNFDEINDHGMHFQSRKYGEVTGWKPDRLCKSVAEAADRSYDYVLVATKAIPDVVTTPMILQPFLTAPYIDGFRQPVYILLQNGLNVEIDLYHSIKRLGQDPKIVDCCLYIFCNLLAPDVVEHGESDRLEIGIYRHEDNSTLVNATAELDILNDIATIIKSGGGTVEIAGEIQRKKFAKDYFNIAYASFATLTNYTVPAFFRPPPSDQSTQYDPYVHPKTADRIEEYTVGALRATFAEMESLARALGYPDSEEGIPSSFTKYALDWNRELHMRPDNTHVPSMLLDARKGLPIECEVIVGEVVRMARKTGVLVPHIEMLYALLLVLQNQTLRKMEEVRHRAV</sequence>
<dbReference type="InterPro" id="IPR008927">
    <property type="entry name" value="6-PGluconate_DH-like_C_sf"/>
</dbReference>
<dbReference type="InterPro" id="IPR051402">
    <property type="entry name" value="KPR-Related"/>
</dbReference>
<dbReference type="Pfam" id="PF08546">
    <property type="entry name" value="ApbA_C"/>
    <property type="match status" value="1"/>
</dbReference>
<accession>A0ABR1IUG1</accession>
<evidence type="ECO:0000259" key="2">
    <source>
        <dbReference type="Pfam" id="PF02558"/>
    </source>
</evidence>
<feature type="transmembrane region" description="Helical" evidence="1">
    <location>
        <begin position="12"/>
        <end position="31"/>
    </location>
</feature>
<feature type="domain" description="Ketopantoate reductase N-terminal" evidence="2">
    <location>
        <begin position="10"/>
        <end position="173"/>
    </location>
</feature>
<keyword evidence="1" id="KW-0812">Transmembrane</keyword>
<keyword evidence="1" id="KW-1133">Transmembrane helix</keyword>
<dbReference type="PANTHER" id="PTHR21708:SF43">
    <property type="entry name" value="KETOPANTOATE REDUCTASE C-TERMINAL DOMAIN-CONTAINING PROTEIN"/>
    <property type="match status" value="1"/>
</dbReference>
<dbReference type="SUPFAM" id="SSF51735">
    <property type="entry name" value="NAD(P)-binding Rossmann-fold domains"/>
    <property type="match status" value="1"/>
</dbReference>
<dbReference type="InterPro" id="IPR013328">
    <property type="entry name" value="6PGD_dom2"/>
</dbReference>
<evidence type="ECO:0008006" key="6">
    <source>
        <dbReference type="Google" id="ProtNLM"/>
    </source>
</evidence>
<gene>
    <name evidence="4" type="ORF">VKT23_017194</name>
</gene>
<evidence type="ECO:0000259" key="3">
    <source>
        <dbReference type="Pfam" id="PF08546"/>
    </source>
</evidence>
<protein>
    <recommendedName>
        <fullName evidence="6">6-phosphogluconate dehydrogenase C-terminal domain-like protein</fullName>
    </recommendedName>
</protein>
<comment type="caution">
    <text evidence="4">The sequence shown here is derived from an EMBL/GenBank/DDBJ whole genome shotgun (WGS) entry which is preliminary data.</text>
</comment>
<keyword evidence="5" id="KW-1185">Reference proteome</keyword>
<dbReference type="InterPro" id="IPR013332">
    <property type="entry name" value="KPR_N"/>
</dbReference>
<dbReference type="Pfam" id="PF02558">
    <property type="entry name" value="ApbA"/>
    <property type="match status" value="1"/>
</dbReference>
<dbReference type="EMBL" id="JBANRG010000069">
    <property type="protein sequence ID" value="KAK7440254.1"/>
    <property type="molecule type" value="Genomic_DNA"/>
</dbReference>
<dbReference type="InterPro" id="IPR036291">
    <property type="entry name" value="NAD(P)-bd_dom_sf"/>
</dbReference>
<evidence type="ECO:0000313" key="5">
    <source>
        <dbReference type="Proteomes" id="UP001498398"/>
    </source>
</evidence>
<evidence type="ECO:0000256" key="1">
    <source>
        <dbReference type="SAM" id="Phobius"/>
    </source>
</evidence>
<evidence type="ECO:0000313" key="4">
    <source>
        <dbReference type="EMBL" id="KAK7440254.1"/>
    </source>
</evidence>